<feature type="domain" description="F-box" evidence="1">
    <location>
        <begin position="14"/>
        <end position="62"/>
    </location>
</feature>
<dbReference type="InterPro" id="IPR050232">
    <property type="entry name" value="FBL13/AtMIF1-like"/>
</dbReference>
<dbReference type="InterPro" id="IPR036047">
    <property type="entry name" value="F-box-like_dom_sf"/>
</dbReference>
<organism evidence="2 3">
    <name type="scientific">Lolium multiflorum</name>
    <name type="common">Italian ryegrass</name>
    <name type="synonym">Lolium perenne subsp. multiflorum</name>
    <dbReference type="NCBI Taxonomy" id="4521"/>
    <lineage>
        <taxon>Eukaryota</taxon>
        <taxon>Viridiplantae</taxon>
        <taxon>Streptophyta</taxon>
        <taxon>Embryophyta</taxon>
        <taxon>Tracheophyta</taxon>
        <taxon>Spermatophyta</taxon>
        <taxon>Magnoliopsida</taxon>
        <taxon>Liliopsida</taxon>
        <taxon>Poales</taxon>
        <taxon>Poaceae</taxon>
        <taxon>BOP clade</taxon>
        <taxon>Pooideae</taxon>
        <taxon>Poodae</taxon>
        <taxon>Poeae</taxon>
        <taxon>Poeae Chloroplast Group 2 (Poeae type)</taxon>
        <taxon>Loliodinae</taxon>
        <taxon>Loliinae</taxon>
        <taxon>Lolium</taxon>
    </lineage>
</organism>
<reference evidence="2" key="1">
    <citation type="submission" date="2023-07" db="EMBL/GenBank/DDBJ databases">
        <title>A chromosome-level genome assembly of Lolium multiflorum.</title>
        <authorList>
            <person name="Chen Y."/>
            <person name="Copetti D."/>
            <person name="Kolliker R."/>
            <person name="Studer B."/>
        </authorList>
    </citation>
    <scope>NUCLEOTIDE SEQUENCE</scope>
    <source>
        <strain evidence="2">02402/16</strain>
        <tissue evidence="2">Leaf</tissue>
    </source>
</reference>
<evidence type="ECO:0000313" key="3">
    <source>
        <dbReference type="Proteomes" id="UP001231189"/>
    </source>
</evidence>
<proteinExistence type="predicted"/>
<name>A0AAD8WZW6_LOLMU</name>
<evidence type="ECO:0000259" key="1">
    <source>
        <dbReference type="PROSITE" id="PS50181"/>
    </source>
</evidence>
<dbReference type="SUPFAM" id="SSF81383">
    <property type="entry name" value="F-box domain"/>
    <property type="match status" value="1"/>
</dbReference>
<gene>
    <name evidence="2" type="ORF">QYE76_047147</name>
</gene>
<evidence type="ECO:0000313" key="2">
    <source>
        <dbReference type="EMBL" id="KAK1686299.1"/>
    </source>
</evidence>
<comment type="caution">
    <text evidence="2">The sequence shown here is derived from an EMBL/GenBank/DDBJ whole genome shotgun (WGS) entry which is preliminary data.</text>
</comment>
<dbReference type="PANTHER" id="PTHR31900:SF30">
    <property type="entry name" value="SUPERFAMILY PROTEIN, PUTATIVE-RELATED"/>
    <property type="match status" value="1"/>
</dbReference>
<dbReference type="InterPro" id="IPR032675">
    <property type="entry name" value="LRR_dom_sf"/>
</dbReference>
<dbReference type="Pfam" id="PF24758">
    <property type="entry name" value="LRR_At5g56370"/>
    <property type="match status" value="1"/>
</dbReference>
<dbReference type="PANTHER" id="PTHR31900">
    <property type="entry name" value="F-BOX/RNI SUPERFAMILY PROTEIN-RELATED"/>
    <property type="match status" value="1"/>
</dbReference>
<dbReference type="SUPFAM" id="SSF52047">
    <property type="entry name" value="RNI-like"/>
    <property type="match status" value="1"/>
</dbReference>
<dbReference type="InterPro" id="IPR055411">
    <property type="entry name" value="LRR_FXL15/At3g58940/PEG3-like"/>
</dbReference>
<dbReference type="Pfam" id="PF00646">
    <property type="entry name" value="F-box"/>
    <property type="match status" value="1"/>
</dbReference>
<dbReference type="EMBL" id="JAUUTY010000002">
    <property type="protein sequence ID" value="KAK1686299.1"/>
    <property type="molecule type" value="Genomic_DNA"/>
</dbReference>
<keyword evidence="3" id="KW-1185">Reference proteome</keyword>
<dbReference type="AlphaFoldDB" id="A0AAD8WZW6"/>
<dbReference type="Gene3D" id="3.80.10.10">
    <property type="entry name" value="Ribonuclease Inhibitor"/>
    <property type="match status" value="1"/>
</dbReference>
<sequence length="494" mass="56245">MASSSRKKSSSSMRDRISGLPDNVLGHVLSFLPNKEAARAALLARRWRHAFGSVHTISFEEEEGERENDWITFYYESEERKSCSEGILDGIGAALLCRRRCAGALQVPLRSFRFAFDSWQWWDKVAIDQWLAYVLPRRDCDSHPGLHLDLRFHISSVCALNERKRDAGSDSDDDGDDNRWRYLLPRRLFSCTALRTLSVTYCRLKLSKISAIDLPFLETMRLTALGDSGRSIQKLISSCPHLVDLTLEALWNLKRVSVLDKRLLRLAIHCCHNLKSVDIDASELRSLDYSGREPAESFLTLHGSLETTTSCTISLCKALSKEAEFVKLTSFLEKISNAKHLHLHHGSLENKFFDVGFPLFPSLTRLTLEGCVQSRNTIIAVGRILEQTPNLEVLSLLMRESEDREAVRVSDNIRTPDKPIFSIPCLRLRVREIILDDYKGSKPEKMLVKLLLRNALVLERLEVVFTQGVSSTRKNRLAVQIGRWVVANSEKFFI</sequence>
<dbReference type="Gene3D" id="1.20.1280.50">
    <property type="match status" value="1"/>
</dbReference>
<dbReference type="Proteomes" id="UP001231189">
    <property type="component" value="Unassembled WGS sequence"/>
</dbReference>
<accession>A0AAD8WZW6</accession>
<dbReference type="InterPro" id="IPR001810">
    <property type="entry name" value="F-box_dom"/>
</dbReference>
<protein>
    <recommendedName>
        <fullName evidence="1">F-box domain-containing protein</fullName>
    </recommendedName>
</protein>
<dbReference type="PROSITE" id="PS50181">
    <property type="entry name" value="FBOX"/>
    <property type="match status" value="1"/>
</dbReference>